<keyword evidence="1" id="KW-0472">Membrane</keyword>
<dbReference type="EMBL" id="JALLAZ020001009">
    <property type="protein sequence ID" value="KAL3782573.1"/>
    <property type="molecule type" value="Genomic_DNA"/>
</dbReference>
<comment type="caution">
    <text evidence="2">The sequence shown here is derived from an EMBL/GenBank/DDBJ whole genome shotgun (WGS) entry which is preliminary data.</text>
</comment>
<dbReference type="Proteomes" id="UP001530315">
    <property type="component" value="Unassembled WGS sequence"/>
</dbReference>
<evidence type="ECO:0000313" key="2">
    <source>
        <dbReference type="EMBL" id="KAL3782573.1"/>
    </source>
</evidence>
<keyword evidence="3" id="KW-1185">Reference proteome</keyword>
<reference evidence="2 3" key="1">
    <citation type="submission" date="2024-10" db="EMBL/GenBank/DDBJ databases">
        <title>Updated reference genomes for cyclostephanoid diatoms.</title>
        <authorList>
            <person name="Roberts W.R."/>
            <person name="Alverson A.J."/>
        </authorList>
    </citation>
    <scope>NUCLEOTIDE SEQUENCE [LARGE SCALE GENOMIC DNA]</scope>
    <source>
        <strain evidence="2 3">AJA276-08</strain>
    </source>
</reference>
<accession>A0ABD3P475</accession>
<feature type="transmembrane region" description="Helical" evidence="1">
    <location>
        <begin position="36"/>
        <end position="57"/>
    </location>
</feature>
<keyword evidence="1" id="KW-1133">Transmembrane helix</keyword>
<name>A0ABD3P475_9STRA</name>
<evidence type="ECO:0000313" key="3">
    <source>
        <dbReference type="Proteomes" id="UP001530315"/>
    </source>
</evidence>
<proteinExistence type="predicted"/>
<sequence length="81" mass="9203">MIAYKKIFGQKDVRPPKLYPQLFGTKRQPTIRLTRIAVSLLGMYVIFVSLLGMYVIFASLDDQNYDYNKEGRGEKGGGGRL</sequence>
<organism evidence="2 3">
    <name type="scientific">Stephanodiscus triporus</name>
    <dbReference type="NCBI Taxonomy" id="2934178"/>
    <lineage>
        <taxon>Eukaryota</taxon>
        <taxon>Sar</taxon>
        <taxon>Stramenopiles</taxon>
        <taxon>Ochrophyta</taxon>
        <taxon>Bacillariophyta</taxon>
        <taxon>Coscinodiscophyceae</taxon>
        <taxon>Thalassiosirophycidae</taxon>
        <taxon>Stephanodiscales</taxon>
        <taxon>Stephanodiscaceae</taxon>
        <taxon>Stephanodiscus</taxon>
    </lineage>
</organism>
<dbReference type="AlphaFoldDB" id="A0ABD3P475"/>
<evidence type="ECO:0000256" key="1">
    <source>
        <dbReference type="SAM" id="Phobius"/>
    </source>
</evidence>
<gene>
    <name evidence="2" type="ORF">ACHAW5_007181</name>
</gene>
<keyword evidence="1" id="KW-0812">Transmembrane</keyword>
<protein>
    <submittedName>
        <fullName evidence="2">Uncharacterized protein</fullName>
    </submittedName>
</protein>